<feature type="signal peptide" evidence="1">
    <location>
        <begin position="1"/>
        <end position="30"/>
    </location>
</feature>
<gene>
    <name evidence="3" type="ORF">GCM10010361_26110</name>
</gene>
<protein>
    <recommendedName>
        <fullName evidence="2">DUF4232 domain-containing protein</fullName>
    </recommendedName>
</protein>
<reference evidence="4" key="1">
    <citation type="journal article" date="2019" name="Int. J. Syst. Evol. Microbiol.">
        <title>The Global Catalogue of Microorganisms (GCM) 10K type strain sequencing project: providing services to taxonomists for standard genome sequencing and annotation.</title>
        <authorList>
            <consortium name="The Broad Institute Genomics Platform"/>
            <consortium name="The Broad Institute Genome Sequencing Center for Infectious Disease"/>
            <person name="Wu L."/>
            <person name="Ma J."/>
        </authorList>
    </citation>
    <scope>NUCLEOTIDE SEQUENCE [LARGE SCALE GENOMIC DNA]</scope>
    <source>
        <strain evidence="4">JCM 4805</strain>
    </source>
</reference>
<comment type="caution">
    <text evidence="3">The sequence shown here is derived from an EMBL/GenBank/DDBJ whole genome shotgun (WGS) entry which is preliminary data.</text>
</comment>
<feature type="domain" description="DUF4232" evidence="2">
    <location>
        <begin position="42"/>
        <end position="146"/>
    </location>
</feature>
<keyword evidence="4" id="KW-1185">Reference proteome</keyword>
<dbReference type="InterPro" id="IPR025326">
    <property type="entry name" value="DUF4232"/>
</dbReference>
<dbReference type="EMBL" id="BAAABY010000021">
    <property type="protein sequence ID" value="GAA0460993.1"/>
    <property type="molecule type" value="Genomic_DNA"/>
</dbReference>
<sequence length="180" mass="18923">MRTSRLRTTVLAATTAAVALTAGGAAVASAATPAKATTTQQCAVGDLSYSVLHRFANEQGDHLLVTARNTGSTACWVTSYPSVKLGKTTNVLPHAKQDAPGGKDRITVQPGAKIYSAVALYAGLGDDHTATDFSLALRDQSGHTGQATALKSRDAKGNLSKFTWSEADVLNWNKQKPYDF</sequence>
<evidence type="ECO:0000313" key="3">
    <source>
        <dbReference type="EMBL" id="GAA0460993.1"/>
    </source>
</evidence>
<name>A0ABP3JQ41_9ACTN</name>
<feature type="chain" id="PRO_5045361222" description="DUF4232 domain-containing protein" evidence="1">
    <location>
        <begin position="31"/>
        <end position="180"/>
    </location>
</feature>
<dbReference type="RefSeq" id="WP_346095122.1">
    <property type="nucleotide sequence ID" value="NZ_BAAABY010000021.1"/>
</dbReference>
<organism evidence="3 4">
    <name type="scientific">Streptomyces olivaceiscleroticus</name>
    <dbReference type="NCBI Taxonomy" id="68245"/>
    <lineage>
        <taxon>Bacteria</taxon>
        <taxon>Bacillati</taxon>
        <taxon>Actinomycetota</taxon>
        <taxon>Actinomycetes</taxon>
        <taxon>Kitasatosporales</taxon>
        <taxon>Streptomycetaceae</taxon>
        <taxon>Streptomyces</taxon>
    </lineage>
</organism>
<keyword evidence="1" id="KW-0732">Signal</keyword>
<evidence type="ECO:0000259" key="2">
    <source>
        <dbReference type="Pfam" id="PF14016"/>
    </source>
</evidence>
<proteinExistence type="predicted"/>
<evidence type="ECO:0000256" key="1">
    <source>
        <dbReference type="SAM" id="SignalP"/>
    </source>
</evidence>
<evidence type="ECO:0000313" key="4">
    <source>
        <dbReference type="Proteomes" id="UP001500909"/>
    </source>
</evidence>
<accession>A0ABP3JQ41</accession>
<dbReference type="Pfam" id="PF14016">
    <property type="entry name" value="DUF4232"/>
    <property type="match status" value="1"/>
</dbReference>
<dbReference type="Proteomes" id="UP001500909">
    <property type="component" value="Unassembled WGS sequence"/>
</dbReference>